<dbReference type="HOGENOM" id="CLU_006058_0_2_1"/>
<reference evidence="2 3" key="1">
    <citation type="submission" date="2014-06" db="EMBL/GenBank/DDBJ databases">
        <title>Evolutionary Origins and Diversification of the Mycorrhizal Mutualists.</title>
        <authorList>
            <consortium name="DOE Joint Genome Institute"/>
            <consortium name="Mycorrhizal Genomics Consortium"/>
            <person name="Kohler A."/>
            <person name="Kuo A."/>
            <person name="Nagy L.G."/>
            <person name="Floudas D."/>
            <person name="Copeland A."/>
            <person name="Barry K.W."/>
            <person name="Cichocki N."/>
            <person name="Veneault-Fourrey C."/>
            <person name="LaButti K."/>
            <person name="Lindquist E.A."/>
            <person name="Lipzen A."/>
            <person name="Lundell T."/>
            <person name="Morin E."/>
            <person name="Murat C."/>
            <person name="Riley R."/>
            <person name="Ohm R."/>
            <person name="Sun H."/>
            <person name="Tunlid A."/>
            <person name="Henrissat B."/>
            <person name="Grigoriev I.V."/>
            <person name="Hibbett D.S."/>
            <person name="Martin F."/>
        </authorList>
    </citation>
    <scope>NUCLEOTIDE SEQUENCE [LARGE SCALE GENOMIC DNA]</scope>
    <source>
        <strain evidence="2 3">SS14</strain>
    </source>
</reference>
<name>A0A0C9VTV4_SPHS4</name>
<feature type="compositionally biased region" description="Polar residues" evidence="1">
    <location>
        <begin position="97"/>
        <end position="112"/>
    </location>
</feature>
<feature type="compositionally biased region" description="Low complexity" evidence="1">
    <location>
        <begin position="121"/>
        <end position="140"/>
    </location>
</feature>
<keyword evidence="3" id="KW-1185">Reference proteome</keyword>
<dbReference type="SUPFAM" id="SSF56672">
    <property type="entry name" value="DNA/RNA polymerases"/>
    <property type="match status" value="1"/>
</dbReference>
<dbReference type="Proteomes" id="UP000054279">
    <property type="component" value="Unassembled WGS sequence"/>
</dbReference>
<feature type="compositionally biased region" description="Polar residues" evidence="1">
    <location>
        <begin position="212"/>
        <end position="231"/>
    </location>
</feature>
<dbReference type="PANTHER" id="PTHR33050:SF7">
    <property type="entry name" value="RIBONUCLEASE H"/>
    <property type="match status" value="1"/>
</dbReference>
<feature type="compositionally biased region" description="Basic and acidic residues" evidence="1">
    <location>
        <begin position="8"/>
        <end position="17"/>
    </location>
</feature>
<gene>
    <name evidence="2" type="ORF">M422DRAFT_165620</name>
</gene>
<sequence length="934" mass="103817">MSKCAWKWTEKTLSPEREESESPIVSTRTRNRTTTNTNQNPRLIDRICNSNRQQLRETVKTLSKWKTRREHSTDRNSLGSADPSQFSTPRSRRRWTESASTLRTIKKSNATSLGKRIAQPSPTAYGTTSSSGTMSTSTKSIPGDTHSRPTLNSLRVSGISTSAFEEAEMRTSQSRRSALIRNGLSHSIPRNPPSSSFTPTGKRNSQHMKALSSANSLQPNRMNTDTSSHSIKPSGRKLHGPTTARSQQFLASTPLEPSSSTLLDSVPPLKAPPLKASSGSDAGMTSNQSPFVVASTGTIAPVPAGSATFVCTVKAGTKRKNAPAKGDRIEERWKRPRYTRGFLWSVEEDPGTPSATSTLHAAALPSPPISELSNKTALATINKNPHLFKIVTPIDVSRFESLLESHPNRPYVQSVCRGLREGFWPHASIPPDSPDTFDFSDRPLAEDALAFVREQRNKEILADRFSPSFGPDLLPGMFSSPVGAVPKPHSTGLRLITDQSAGPHSLNSFIPRDAAAVRYDNMHDFGKLLRKAHSKYGRAPAYLFKSDCSEAFRRIPMHVLWQIRQIVTVDGERHVDRCLVFGNRGAPNIWCSFMALVIWIAIKVKYIEDLLHYMDDAFGYEMDPALEYYAPYDKHYPKKQVALLRLWDELNLPHNVKKQEFGSSLVIIGFHVDPACMTLSISLSAHEELVSAIVSFLDTSLSRRRPLHQWQRVLGWANWALNVFPLLRPALQSCYAKIAGKSLRNTSIFLNKAVIRDLTWFAERIKTSHDLHFFEDVEWDYAQANLIIYCDASTVGLGFYVPAKALGFASNIPPNPLIPNILFYEALTVVSAVAWAAALPKPPRHLLVYTDSLDSVEMFHSLRAKDGYNELLLLVVDLLMSNRISLRVCHVAGSYNSVADTISRGLFDLARQLVPTIQIGLFEPPRDALGDEDL</sequence>
<dbReference type="InterPro" id="IPR043502">
    <property type="entry name" value="DNA/RNA_pol_sf"/>
</dbReference>
<feature type="region of interest" description="Disordered" evidence="1">
    <location>
        <begin position="182"/>
        <end position="285"/>
    </location>
</feature>
<dbReference type="PANTHER" id="PTHR33050">
    <property type="entry name" value="REVERSE TRANSCRIPTASE DOMAIN-CONTAINING PROTEIN"/>
    <property type="match status" value="1"/>
</dbReference>
<feature type="compositionally biased region" description="Low complexity" evidence="1">
    <location>
        <begin position="250"/>
        <end position="263"/>
    </location>
</feature>
<protein>
    <submittedName>
        <fullName evidence="2">Uncharacterized protein</fullName>
    </submittedName>
</protein>
<organism evidence="2 3">
    <name type="scientific">Sphaerobolus stellatus (strain SS14)</name>
    <dbReference type="NCBI Taxonomy" id="990650"/>
    <lineage>
        <taxon>Eukaryota</taxon>
        <taxon>Fungi</taxon>
        <taxon>Dikarya</taxon>
        <taxon>Basidiomycota</taxon>
        <taxon>Agaricomycotina</taxon>
        <taxon>Agaricomycetes</taxon>
        <taxon>Phallomycetidae</taxon>
        <taxon>Geastrales</taxon>
        <taxon>Sphaerobolaceae</taxon>
        <taxon>Sphaerobolus</taxon>
    </lineage>
</organism>
<dbReference type="AlphaFoldDB" id="A0A0C9VTV4"/>
<evidence type="ECO:0000313" key="3">
    <source>
        <dbReference type="Proteomes" id="UP000054279"/>
    </source>
</evidence>
<dbReference type="InterPro" id="IPR052055">
    <property type="entry name" value="Hepadnavirus_pol/RT"/>
</dbReference>
<feature type="compositionally biased region" description="Polar residues" evidence="1">
    <location>
        <begin position="75"/>
        <end position="89"/>
    </location>
</feature>
<dbReference type="OrthoDB" id="198652at2759"/>
<evidence type="ECO:0000256" key="1">
    <source>
        <dbReference type="SAM" id="MobiDB-lite"/>
    </source>
</evidence>
<feature type="region of interest" description="Disordered" evidence="1">
    <location>
        <begin position="1"/>
        <end position="152"/>
    </location>
</feature>
<feature type="compositionally biased region" description="Polar residues" evidence="1">
    <location>
        <begin position="193"/>
        <end position="203"/>
    </location>
</feature>
<proteinExistence type="predicted"/>
<dbReference type="EMBL" id="KN837109">
    <property type="protein sequence ID" value="KIJ46042.1"/>
    <property type="molecule type" value="Genomic_DNA"/>
</dbReference>
<accession>A0A0C9VTV4</accession>
<evidence type="ECO:0000313" key="2">
    <source>
        <dbReference type="EMBL" id="KIJ46042.1"/>
    </source>
</evidence>